<dbReference type="Proteomes" id="UP001180842">
    <property type="component" value="Unassembled WGS sequence"/>
</dbReference>
<keyword evidence="1" id="KW-0472">Membrane</keyword>
<reference evidence="2" key="1">
    <citation type="submission" date="2023-03" db="EMBL/GenBank/DDBJ databases">
        <authorList>
            <person name="Shen W."/>
            <person name="Cai J."/>
        </authorList>
    </citation>
    <scope>NUCLEOTIDE SEQUENCE</scope>
    <source>
        <strain evidence="2">P69-2</strain>
    </source>
</reference>
<feature type="transmembrane region" description="Helical" evidence="1">
    <location>
        <begin position="50"/>
        <end position="67"/>
    </location>
</feature>
<name>A0AAE4I0A0_9ENTE</name>
<protein>
    <submittedName>
        <fullName evidence="2">DUF4947 domain-containing protein</fullName>
    </submittedName>
</protein>
<dbReference type="AlphaFoldDB" id="A0AAE4I0A0"/>
<accession>A0AAE4I0A0</accession>
<gene>
    <name evidence="2" type="ORF">P7H00_02385</name>
</gene>
<comment type="caution">
    <text evidence="2">The sequence shown here is derived from an EMBL/GenBank/DDBJ whole genome shotgun (WGS) entry which is preliminary data.</text>
</comment>
<evidence type="ECO:0000313" key="3">
    <source>
        <dbReference type="Proteomes" id="UP001180842"/>
    </source>
</evidence>
<organism evidence="2 3">
    <name type="scientific">Enterococcus pseudoavium</name>
    <dbReference type="NCBI Taxonomy" id="44007"/>
    <lineage>
        <taxon>Bacteria</taxon>
        <taxon>Bacillati</taxon>
        <taxon>Bacillota</taxon>
        <taxon>Bacilli</taxon>
        <taxon>Lactobacillales</taxon>
        <taxon>Enterococcaceae</taxon>
        <taxon>Enterococcus</taxon>
    </lineage>
</organism>
<evidence type="ECO:0000256" key="1">
    <source>
        <dbReference type="SAM" id="Phobius"/>
    </source>
</evidence>
<dbReference type="EMBL" id="JARQAI010000002">
    <property type="protein sequence ID" value="MDT2735982.1"/>
    <property type="molecule type" value="Genomic_DNA"/>
</dbReference>
<proteinExistence type="predicted"/>
<sequence>MKGLVCKYCGGNHFNKTEEGYECDYCHTVYELDETVEIEKKRILPIVTRITPLLILVLILGSYYFIFESKGFSQISKVINLPATNSKGNERGKYSVSQLKNPERNVRIAELSLNQEEINLAKASIAEYGGEQTGKFEQRLADAQNEHDQLIKNQAKEPPKKDMIIENPDSEFSITTYYREAGFLAAFGPDFDQYTSEDILRIWGNPDEIITDTQKIKKNLVVTFDENSQPTSYEAKKNQSRLATRKFDLA</sequence>
<keyword evidence="1" id="KW-0812">Transmembrane</keyword>
<evidence type="ECO:0000313" key="2">
    <source>
        <dbReference type="EMBL" id="MDT2735982.1"/>
    </source>
</evidence>
<keyword evidence="1" id="KW-1133">Transmembrane helix</keyword>
<dbReference type="RefSeq" id="WP_311796511.1">
    <property type="nucleotide sequence ID" value="NZ_JARQAI010000002.1"/>
</dbReference>